<evidence type="ECO:0008006" key="4">
    <source>
        <dbReference type="Google" id="ProtNLM"/>
    </source>
</evidence>
<name>A0ABR0PJZ5_GOSAR</name>
<dbReference type="EMBL" id="JARKNE010000006">
    <property type="protein sequence ID" value="KAK5824520.1"/>
    <property type="molecule type" value="Genomic_DNA"/>
</dbReference>
<keyword evidence="3" id="KW-1185">Reference proteome</keyword>
<evidence type="ECO:0000256" key="1">
    <source>
        <dbReference type="SAM" id="MobiDB-lite"/>
    </source>
</evidence>
<dbReference type="PANTHER" id="PTHR46951">
    <property type="entry name" value="BED-TYPE DOMAIN-CONTAINING PROTEIN"/>
    <property type="match status" value="1"/>
</dbReference>
<comment type="caution">
    <text evidence="2">The sequence shown here is derived from an EMBL/GenBank/DDBJ whole genome shotgun (WGS) entry which is preliminary data.</text>
</comment>
<accession>A0ABR0PJZ5</accession>
<dbReference type="PANTHER" id="PTHR46951:SF2">
    <property type="entry name" value="BED-TYPE DOMAIN-CONTAINING PROTEIN"/>
    <property type="match status" value="1"/>
</dbReference>
<proteinExistence type="predicted"/>
<feature type="region of interest" description="Disordered" evidence="1">
    <location>
        <begin position="112"/>
        <end position="155"/>
    </location>
</feature>
<sequence length="155" mass="17799">MPRSRSKEGEAHSDDYGWRWGEPVDGGHNNVKCKLYEKAIKGGITRLKEHLTAKKWNVAPCPNVLAEQRRKEELKERIRLGDHGDYGDSDVDDEELTIARCESIRSKIEWEERQRRRARIGQDSVYETGGGSSSETQVFSRSFSIHNSERSGKEH</sequence>
<organism evidence="2 3">
    <name type="scientific">Gossypium arboreum</name>
    <name type="common">Tree cotton</name>
    <name type="synonym">Gossypium nanking</name>
    <dbReference type="NCBI Taxonomy" id="29729"/>
    <lineage>
        <taxon>Eukaryota</taxon>
        <taxon>Viridiplantae</taxon>
        <taxon>Streptophyta</taxon>
        <taxon>Embryophyta</taxon>
        <taxon>Tracheophyta</taxon>
        <taxon>Spermatophyta</taxon>
        <taxon>Magnoliopsida</taxon>
        <taxon>eudicotyledons</taxon>
        <taxon>Gunneridae</taxon>
        <taxon>Pentapetalae</taxon>
        <taxon>rosids</taxon>
        <taxon>malvids</taxon>
        <taxon>Malvales</taxon>
        <taxon>Malvaceae</taxon>
        <taxon>Malvoideae</taxon>
        <taxon>Gossypium</taxon>
    </lineage>
</organism>
<dbReference type="Proteomes" id="UP001358586">
    <property type="component" value="Chromosome 6"/>
</dbReference>
<protein>
    <recommendedName>
        <fullName evidence="4">BED-type domain-containing protein</fullName>
    </recommendedName>
</protein>
<feature type="compositionally biased region" description="Polar residues" evidence="1">
    <location>
        <begin position="133"/>
        <end position="146"/>
    </location>
</feature>
<reference evidence="2 3" key="1">
    <citation type="submission" date="2023-03" db="EMBL/GenBank/DDBJ databases">
        <title>WGS of Gossypium arboreum.</title>
        <authorList>
            <person name="Yu D."/>
        </authorList>
    </citation>
    <scope>NUCLEOTIDE SEQUENCE [LARGE SCALE GENOMIC DNA]</scope>
    <source>
        <tissue evidence="2">Leaf</tissue>
    </source>
</reference>
<feature type="region of interest" description="Disordered" evidence="1">
    <location>
        <begin position="1"/>
        <end position="21"/>
    </location>
</feature>
<gene>
    <name evidence="2" type="ORF">PVK06_019295</name>
</gene>
<evidence type="ECO:0000313" key="2">
    <source>
        <dbReference type="EMBL" id="KAK5824520.1"/>
    </source>
</evidence>
<evidence type="ECO:0000313" key="3">
    <source>
        <dbReference type="Proteomes" id="UP001358586"/>
    </source>
</evidence>
<feature type="compositionally biased region" description="Basic and acidic residues" evidence="1">
    <location>
        <begin position="1"/>
        <end position="17"/>
    </location>
</feature>